<keyword evidence="10" id="KW-1185">Reference proteome</keyword>
<keyword evidence="3" id="KW-0337">GPI-anchor biosynthesis</keyword>
<evidence type="ECO:0000256" key="2">
    <source>
        <dbReference type="ARBA" id="ARBA00007414"/>
    </source>
</evidence>
<evidence type="ECO:0000256" key="4">
    <source>
        <dbReference type="ARBA" id="ARBA00022692"/>
    </source>
</evidence>
<organism evidence="10 11">
    <name type="scientific">Romanomermis culicivorax</name>
    <name type="common">Nematode worm</name>
    <dbReference type="NCBI Taxonomy" id="13658"/>
    <lineage>
        <taxon>Eukaryota</taxon>
        <taxon>Metazoa</taxon>
        <taxon>Ecdysozoa</taxon>
        <taxon>Nematoda</taxon>
        <taxon>Enoplea</taxon>
        <taxon>Dorylaimia</taxon>
        <taxon>Mermithida</taxon>
        <taxon>Mermithoidea</taxon>
        <taxon>Mermithidae</taxon>
        <taxon>Romanomermis</taxon>
    </lineage>
</organism>
<evidence type="ECO:0000256" key="1">
    <source>
        <dbReference type="ARBA" id="ARBA00004653"/>
    </source>
</evidence>
<dbReference type="GO" id="GO:0005789">
    <property type="term" value="C:endoplasmic reticulum membrane"/>
    <property type="evidence" value="ECO:0007669"/>
    <property type="project" value="TreeGrafter"/>
</dbReference>
<evidence type="ECO:0000313" key="11">
    <source>
        <dbReference type="WBParaSite" id="nRc.2.0.1.t45384-RA"/>
    </source>
</evidence>
<feature type="domain" description="CWH43-like N-terminal" evidence="9">
    <location>
        <begin position="3"/>
        <end position="84"/>
    </location>
</feature>
<dbReference type="OMA" id="CHTIHEK"/>
<evidence type="ECO:0000256" key="6">
    <source>
        <dbReference type="ARBA" id="ARBA00023034"/>
    </source>
</evidence>
<comment type="subcellular location">
    <subcellularLocation>
        <location evidence="1">Golgi apparatus membrane</location>
        <topology evidence="1">Multi-pass membrane protein</topology>
    </subcellularLocation>
</comment>
<keyword evidence="4 8" id="KW-0812">Transmembrane</keyword>
<evidence type="ECO:0000256" key="3">
    <source>
        <dbReference type="ARBA" id="ARBA00022502"/>
    </source>
</evidence>
<evidence type="ECO:0000256" key="8">
    <source>
        <dbReference type="SAM" id="Phobius"/>
    </source>
</evidence>
<feature type="transmembrane region" description="Helical" evidence="8">
    <location>
        <begin position="28"/>
        <end position="46"/>
    </location>
</feature>
<evidence type="ECO:0000313" key="10">
    <source>
        <dbReference type="Proteomes" id="UP000887565"/>
    </source>
</evidence>
<dbReference type="AlphaFoldDB" id="A0A915L2M8"/>
<evidence type="ECO:0000256" key="5">
    <source>
        <dbReference type="ARBA" id="ARBA00022989"/>
    </source>
</evidence>
<name>A0A915L2M8_ROMCU</name>
<keyword evidence="5 8" id="KW-1133">Transmembrane helix</keyword>
<dbReference type="PANTHER" id="PTHR12892">
    <property type="entry name" value="FGF RECEPTOR ACTIVATING PROTEIN 1"/>
    <property type="match status" value="1"/>
</dbReference>
<feature type="transmembrane region" description="Helical" evidence="8">
    <location>
        <begin position="58"/>
        <end position="80"/>
    </location>
</feature>
<evidence type="ECO:0000256" key="7">
    <source>
        <dbReference type="ARBA" id="ARBA00023136"/>
    </source>
</evidence>
<dbReference type="InterPro" id="IPR039545">
    <property type="entry name" value="PGAP2"/>
</dbReference>
<dbReference type="Proteomes" id="UP000887565">
    <property type="component" value="Unplaced"/>
</dbReference>
<accession>A0A915L2M8</accession>
<protein>
    <submittedName>
        <fullName evidence="11">Post-GPI attachment to proteins factor 2</fullName>
    </submittedName>
</protein>
<sequence>MITTLIVFNLSGRRRSSTNGKKSYQCKFVFYTLNTTALLISAYFFVRHNTYCESGVYTMFAICEYIVVLTNIAFHSTAAIDFRDKVLVMTSESNLGFKHH</sequence>
<proteinExistence type="inferred from homology"/>
<keyword evidence="7 8" id="KW-0472">Membrane</keyword>
<comment type="similarity">
    <text evidence="2">Belongs to the PGAP2 family.</text>
</comment>
<dbReference type="InterPro" id="IPR019402">
    <property type="entry name" value="CWH43_N"/>
</dbReference>
<dbReference type="PANTHER" id="PTHR12892:SF11">
    <property type="entry name" value="POST-GPI ATTACHMENT TO PROTEINS FACTOR 2"/>
    <property type="match status" value="1"/>
</dbReference>
<reference evidence="11" key="1">
    <citation type="submission" date="2022-11" db="UniProtKB">
        <authorList>
            <consortium name="WormBaseParasite"/>
        </authorList>
    </citation>
    <scope>IDENTIFICATION</scope>
</reference>
<dbReference type="Pfam" id="PF10277">
    <property type="entry name" value="Frag1"/>
    <property type="match status" value="1"/>
</dbReference>
<evidence type="ECO:0000259" key="9">
    <source>
        <dbReference type="Pfam" id="PF10277"/>
    </source>
</evidence>
<keyword evidence="6" id="KW-0333">Golgi apparatus</keyword>
<dbReference type="GO" id="GO:0000139">
    <property type="term" value="C:Golgi membrane"/>
    <property type="evidence" value="ECO:0007669"/>
    <property type="project" value="UniProtKB-SubCell"/>
</dbReference>
<dbReference type="GO" id="GO:0006506">
    <property type="term" value="P:GPI anchor biosynthetic process"/>
    <property type="evidence" value="ECO:0007669"/>
    <property type="project" value="UniProtKB-KW"/>
</dbReference>
<dbReference type="WBParaSite" id="nRc.2.0.1.t45384-RA">
    <property type="protein sequence ID" value="nRc.2.0.1.t45384-RA"/>
    <property type="gene ID" value="nRc.2.0.1.g45384"/>
</dbReference>